<feature type="region of interest" description="Disordered" evidence="1">
    <location>
        <begin position="26"/>
        <end position="80"/>
    </location>
</feature>
<feature type="compositionally biased region" description="Low complexity" evidence="1">
    <location>
        <begin position="520"/>
        <end position="537"/>
    </location>
</feature>
<dbReference type="InterPro" id="IPR011047">
    <property type="entry name" value="Quinoprotein_ADH-like_sf"/>
</dbReference>
<feature type="region of interest" description="Disordered" evidence="1">
    <location>
        <begin position="520"/>
        <end position="562"/>
    </location>
</feature>
<organism evidence="3 4">
    <name type="scientific">Nakamurella aerolata</name>
    <dbReference type="NCBI Taxonomy" id="1656892"/>
    <lineage>
        <taxon>Bacteria</taxon>
        <taxon>Bacillati</taxon>
        <taxon>Actinomycetota</taxon>
        <taxon>Actinomycetes</taxon>
        <taxon>Nakamurellales</taxon>
        <taxon>Nakamurellaceae</taxon>
        <taxon>Nakamurella</taxon>
    </lineage>
</organism>
<feature type="signal peptide" evidence="2">
    <location>
        <begin position="1"/>
        <end position="21"/>
    </location>
</feature>
<evidence type="ECO:0000256" key="1">
    <source>
        <dbReference type="SAM" id="MobiDB-lite"/>
    </source>
</evidence>
<dbReference type="Gene3D" id="2.130.10.10">
    <property type="entry name" value="YVTN repeat-like/Quinoprotein amine dehydrogenase"/>
    <property type="match status" value="1"/>
</dbReference>
<name>A0A849AA51_9ACTN</name>
<evidence type="ECO:0000313" key="4">
    <source>
        <dbReference type="Proteomes" id="UP000562984"/>
    </source>
</evidence>
<dbReference type="RefSeq" id="WP_171200164.1">
    <property type="nucleotide sequence ID" value="NZ_JABEND010000006.1"/>
</dbReference>
<gene>
    <name evidence="3" type="ORF">HKD39_12340</name>
</gene>
<dbReference type="InterPro" id="IPR015943">
    <property type="entry name" value="WD40/YVTN_repeat-like_dom_sf"/>
</dbReference>
<dbReference type="PROSITE" id="PS51257">
    <property type="entry name" value="PROKAR_LIPOPROTEIN"/>
    <property type="match status" value="1"/>
</dbReference>
<dbReference type="EMBL" id="JABEND010000006">
    <property type="protein sequence ID" value="NNG36483.1"/>
    <property type="molecule type" value="Genomic_DNA"/>
</dbReference>
<sequence>MAARRQHITALAAGLALVTLAGCTGDGTAVPEPPAATSGSGPGSAAASADGTTNGTTGRPAGSPSAATTAPTPQRPAPEQIRERWRTKGFTPSGPVAVFDRTAVAYGLIGKQLNLIGIDLSEGSTKWRKPAQLPADATQLSYVGTDGRDVRFLQPVAGHPLWQSQLASVDPETGHVNVISAPWAFVGNNGCAGTCYEVAPPDDLIATKTLQLDLRTAKLTPVDGSNDLGGWTALRKGIVMKLGDGAVEISVERNGKVLAPQRIAMPRWYRTTSRVRLRTTARSGGVQMVTILPAGAEEPGTSNLADAVVVTMDTARGKKLWTAPGEAMCGGFVVLDAGLAVTCRSTGTRTVVSKSDAVVAGEITYQRQRTVLSGRDARTGKVRWTYNAGANKGIDVSNPGMNAIDDRRVLLSGGAGGPVVIDSDTGKTAPAKADQVSWCLAIRRFDTAQTGWVDGRRVGQMEGLEAWQTCTPQGKATSAVPATGALGPIASKAGVDGESLTLVTQADAVVAYTTQPAATAGSAAASTSSGPAPRGPTAPRTSTTPRGPTAPKIIGPPKGSAAPTVAWKASVRPVTDVVELSGVLVYYGLDPADQLLLIGLDPRSGKQKWRQPATTSGLHPDNALTIRTFRGYVAYFQPGGQPLEGAPALLDPRNGTAVTVGGPLEYWNIPRRCTDETGKARKPEKLCAEGRVEGQWRNIELADRVTTPVPGSEDAAGSGRWVDLTWTDKSVSASRAGRTLWTRNWRQLLGADATDVGYLAWNAWEGDSDTVIATVRYNWAAGPSGDFPRLDARRSLMTVAVSISTGAVRWRRPGAALGCLSRLDSVGRLPDGAQPLLACSYTGSIGASVGRTDTDELAVPRDQQVTLLQLDPVTGKPYWSTKLGSAPDIGTVDGPSELGWLDSWRILLSSNEKPVVVDLISGAARPAKPTELGWCTSTTTFDSGVAYEQDGAPNTSRTGGALTRPCSSKGTAAAVPGRMPSGVGLDVTDTAGSSDAGPDLRVVAQSDAVVGYRIPQP</sequence>
<keyword evidence="2" id="KW-0732">Signal</keyword>
<feature type="chain" id="PRO_5039525014" evidence="2">
    <location>
        <begin position="22"/>
        <end position="1017"/>
    </location>
</feature>
<keyword evidence="4" id="KW-1185">Reference proteome</keyword>
<dbReference type="Proteomes" id="UP000562984">
    <property type="component" value="Unassembled WGS sequence"/>
</dbReference>
<evidence type="ECO:0000256" key="2">
    <source>
        <dbReference type="SAM" id="SignalP"/>
    </source>
</evidence>
<feature type="region of interest" description="Disordered" evidence="1">
    <location>
        <begin position="949"/>
        <end position="998"/>
    </location>
</feature>
<evidence type="ECO:0000313" key="3">
    <source>
        <dbReference type="EMBL" id="NNG36483.1"/>
    </source>
</evidence>
<feature type="compositionally biased region" description="Low complexity" evidence="1">
    <location>
        <begin position="35"/>
        <end position="72"/>
    </location>
</feature>
<accession>A0A849AA51</accession>
<protein>
    <submittedName>
        <fullName evidence="3">PQQ-binding-like beta-propeller repeat protein</fullName>
    </submittedName>
</protein>
<dbReference type="AlphaFoldDB" id="A0A849AA51"/>
<comment type="caution">
    <text evidence="3">The sequence shown here is derived from an EMBL/GenBank/DDBJ whole genome shotgun (WGS) entry which is preliminary data.</text>
</comment>
<proteinExistence type="predicted"/>
<dbReference type="SUPFAM" id="SSF50998">
    <property type="entry name" value="Quinoprotein alcohol dehydrogenase-like"/>
    <property type="match status" value="1"/>
</dbReference>
<reference evidence="3 4" key="1">
    <citation type="submission" date="2020-05" db="EMBL/GenBank/DDBJ databases">
        <title>Nakamurella sp. DB0629 isolated from air conditioner.</title>
        <authorList>
            <person name="Kim D.H."/>
            <person name="Kim D.-U."/>
        </authorList>
    </citation>
    <scope>NUCLEOTIDE SEQUENCE [LARGE SCALE GENOMIC DNA]</scope>
    <source>
        <strain evidence="3 4">DB0629</strain>
    </source>
</reference>